<protein>
    <recommendedName>
        <fullName evidence="7">Type II secretion system protein GspF domain-containing protein</fullName>
    </recommendedName>
</protein>
<evidence type="ECO:0000256" key="3">
    <source>
        <dbReference type="ARBA" id="ARBA00022692"/>
    </source>
</evidence>
<feature type="transmembrane region" description="Helical" evidence="6">
    <location>
        <begin position="119"/>
        <end position="138"/>
    </location>
</feature>
<evidence type="ECO:0000313" key="9">
    <source>
        <dbReference type="Proteomes" id="UP000238322"/>
    </source>
</evidence>
<reference evidence="8 9" key="1">
    <citation type="submission" date="2018-02" db="EMBL/GenBank/DDBJ databases">
        <title>Comparative genomes isolates from brazilian mangrove.</title>
        <authorList>
            <person name="Araujo J.E."/>
            <person name="Taketani R.G."/>
            <person name="Silva M.C.P."/>
            <person name="Loureco M.V."/>
            <person name="Andreote F.D."/>
        </authorList>
    </citation>
    <scope>NUCLEOTIDE SEQUENCE [LARGE SCALE GENOMIC DNA]</scope>
    <source>
        <strain evidence="8 9">Hex-1 MGV</strain>
    </source>
</reference>
<name>A0A2S8FUQ4_9BACT</name>
<dbReference type="OrthoDB" id="9803381at2"/>
<dbReference type="Proteomes" id="UP000238322">
    <property type="component" value="Unassembled WGS sequence"/>
</dbReference>
<feature type="transmembrane region" description="Helical" evidence="6">
    <location>
        <begin position="6"/>
        <end position="26"/>
    </location>
</feature>
<accession>A0A2S8FUQ4</accession>
<dbReference type="Gene3D" id="1.20.81.30">
    <property type="entry name" value="Type II secretion system (T2SS), domain F"/>
    <property type="match status" value="1"/>
</dbReference>
<sequence>MSQTFILINTFLGVTVGVVAIVWLAYDTFFRVRSRVSERMDEAMRKHVESHQENSPIIKDMMRPMHGGKKPILRVTQDRIQTWLDQAATGLNLWQFCAISLITSVMFGAFFLCFFGPKWIFAIGTPITLFIPACIVYSRHNARSEQISAQLPAAFSAMSRALKAGQALPSAVQMVVNDFPKPLSEEFNYFYEQQHLGVPIEVALRDMARRVNVMELRIFTIAMIVHKRAGGNLAELLQQLSVLVQKRVKMKRRIKSLTGEGRMQATVLIAMPTLVLFVMTLIAPQYVGILLERHDILAACAVSQIIGAFCIYRIVNFSF</sequence>
<dbReference type="InterPro" id="IPR042094">
    <property type="entry name" value="T2SS_GspF_sf"/>
</dbReference>
<dbReference type="AlphaFoldDB" id="A0A2S8FUQ4"/>
<feature type="transmembrane region" description="Helical" evidence="6">
    <location>
        <begin position="93"/>
        <end position="113"/>
    </location>
</feature>
<evidence type="ECO:0000256" key="2">
    <source>
        <dbReference type="ARBA" id="ARBA00022475"/>
    </source>
</evidence>
<organism evidence="8 9">
    <name type="scientific">Blastopirellula marina</name>
    <dbReference type="NCBI Taxonomy" id="124"/>
    <lineage>
        <taxon>Bacteria</taxon>
        <taxon>Pseudomonadati</taxon>
        <taxon>Planctomycetota</taxon>
        <taxon>Planctomycetia</taxon>
        <taxon>Pirellulales</taxon>
        <taxon>Pirellulaceae</taxon>
        <taxon>Blastopirellula</taxon>
    </lineage>
</organism>
<evidence type="ECO:0000256" key="4">
    <source>
        <dbReference type="ARBA" id="ARBA00022989"/>
    </source>
</evidence>
<evidence type="ECO:0000256" key="6">
    <source>
        <dbReference type="SAM" id="Phobius"/>
    </source>
</evidence>
<dbReference type="EMBL" id="PUHY01000006">
    <property type="protein sequence ID" value="PQO35883.1"/>
    <property type="molecule type" value="Genomic_DNA"/>
</dbReference>
<keyword evidence="4 6" id="KW-1133">Transmembrane helix</keyword>
<proteinExistence type="predicted"/>
<evidence type="ECO:0000256" key="5">
    <source>
        <dbReference type="ARBA" id="ARBA00023136"/>
    </source>
</evidence>
<dbReference type="RefSeq" id="WP_105329172.1">
    <property type="nucleotide sequence ID" value="NZ_PUHY01000006.1"/>
</dbReference>
<dbReference type="PANTHER" id="PTHR35007">
    <property type="entry name" value="INTEGRAL MEMBRANE PROTEIN-RELATED"/>
    <property type="match status" value="1"/>
</dbReference>
<feature type="transmembrane region" description="Helical" evidence="6">
    <location>
        <begin position="296"/>
        <end position="315"/>
    </location>
</feature>
<gene>
    <name evidence="8" type="ORF">C5Y83_08070</name>
</gene>
<dbReference type="GO" id="GO:0005886">
    <property type="term" value="C:plasma membrane"/>
    <property type="evidence" value="ECO:0007669"/>
    <property type="project" value="UniProtKB-SubCell"/>
</dbReference>
<feature type="transmembrane region" description="Helical" evidence="6">
    <location>
        <begin position="265"/>
        <end position="284"/>
    </location>
</feature>
<comment type="caution">
    <text evidence="8">The sequence shown here is derived from an EMBL/GenBank/DDBJ whole genome shotgun (WGS) entry which is preliminary data.</text>
</comment>
<comment type="subcellular location">
    <subcellularLocation>
        <location evidence="1">Cell membrane</location>
        <topology evidence="1">Multi-pass membrane protein</topology>
    </subcellularLocation>
</comment>
<evidence type="ECO:0000256" key="1">
    <source>
        <dbReference type="ARBA" id="ARBA00004651"/>
    </source>
</evidence>
<evidence type="ECO:0000259" key="7">
    <source>
        <dbReference type="Pfam" id="PF00482"/>
    </source>
</evidence>
<dbReference type="Pfam" id="PF00482">
    <property type="entry name" value="T2SSF"/>
    <property type="match status" value="1"/>
</dbReference>
<dbReference type="InterPro" id="IPR018076">
    <property type="entry name" value="T2SS_GspF_dom"/>
</dbReference>
<dbReference type="PANTHER" id="PTHR35007:SF1">
    <property type="entry name" value="PILUS ASSEMBLY PROTEIN"/>
    <property type="match status" value="1"/>
</dbReference>
<keyword evidence="2" id="KW-1003">Cell membrane</keyword>
<keyword evidence="3 6" id="KW-0812">Transmembrane</keyword>
<feature type="domain" description="Type II secretion system protein GspF" evidence="7">
    <location>
        <begin position="156"/>
        <end position="280"/>
    </location>
</feature>
<evidence type="ECO:0000313" key="8">
    <source>
        <dbReference type="EMBL" id="PQO35883.1"/>
    </source>
</evidence>
<keyword evidence="5 6" id="KW-0472">Membrane</keyword>